<dbReference type="InterPro" id="IPR015943">
    <property type="entry name" value="WD40/YVTN_repeat-like_dom_sf"/>
</dbReference>
<evidence type="ECO:0000256" key="4">
    <source>
        <dbReference type="ARBA" id="ARBA00022776"/>
    </source>
</evidence>
<sequence>MKKIEKAVQQGKGKKIMKWRKAFKNHVFYTQNLSRGGGSLNSHGMNDNQLTLWKCPFMTRIAELEAHTSRVLSSPYVYTVASAAADGALRFWKAFGSAEAA</sequence>
<dbReference type="GO" id="GO:0005680">
    <property type="term" value="C:anaphase-promoting complex"/>
    <property type="evidence" value="ECO:0007669"/>
    <property type="project" value="TreeGrafter"/>
</dbReference>
<keyword evidence="4" id="KW-0498">Mitosis</keyword>
<dbReference type="GO" id="GO:1990757">
    <property type="term" value="F:ubiquitin ligase activator activity"/>
    <property type="evidence" value="ECO:0007669"/>
    <property type="project" value="TreeGrafter"/>
</dbReference>
<dbReference type="AlphaFoldDB" id="A0A068V9W8"/>
<dbReference type="GO" id="GO:0051301">
    <property type="term" value="P:cell division"/>
    <property type="evidence" value="ECO:0007669"/>
    <property type="project" value="UniProtKB-KW"/>
</dbReference>
<dbReference type="Gene3D" id="2.130.10.10">
    <property type="entry name" value="YVTN repeat-like/Quinoprotein amine dehydrogenase"/>
    <property type="match status" value="1"/>
</dbReference>
<dbReference type="InterPro" id="IPR036322">
    <property type="entry name" value="WD40_repeat_dom_sf"/>
</dbReference>
<dbReference type="PhylomeDB" id="A0A068V9W8"/>
<protein>
    <submittedName>
        <fullName evidence="6">Uncharacterized protein</fullName>
    </submittedName>
</protein>
<keyword evidence="1" id="KW-0853">WD repeat</keyword>
<keyword evidence="2" id="KW-0132">Cell division</keyword>
<dbReference type="STRING" id="49390.A0A068V9W8"/>
<dbReference type="GO" id="GO:0031145">
    <property type="term" value="P:anaphase-promoting complex-dependent catabolic process"/>
    <property type="evidence" value="ECO:0007669"/>
    <property type="project" value="TreeGrafter"/>
</dbReference>
<reference evidence="7" key="1">
    <citation type="journal article" date="2014" name="Science">
        <title>The coffee genome provides insight into the convergent evolution of caffeine biosynthesis.</title>
        <authorList>
            <person name="Denoeud F."/>
            <person name="Carretero-Paulet L."/>
            <person name="Dereeper A."/>
            <person name="Droc G."/>
            <person name="Guyot R."/>
            <person name="Pietrella M."/>
            <person name="Zheng C."/>
            <person name="Alberti A."/>
            <person name="Anthony F."/>
            <person name="Aprea G."/>
            <person name="Aury J.M."/>
            <person name="Bento P."/>
            <person name="Bernard M."/>
            <person name="Bocs S."/>
            <person name="Campa C."/>
            <person name="Cenci A."/>
            <person name="Combes M.C."/>
            <person name="Crouzillat D."/>
            <person name="Da Silva C."/>
            <person name="Daddiego L."/>
            <person name="De Bellis F."/>
            <person name="Dussert S."/>
            <person name="Garsmeur O."/>
            <person name="Gayraud T."/>
            <person name="Guignon V."/>
            <person name="Jahn K."/>
            <person name="Jamilloux V."/>
            <person name="Joet T."/>
            <person name="Labadie K."/>
            <person name="Lan T."/>
            <person name="Leclercq J."/>
            <person name="Lepelley M."/>
            <person name="Leroy T."/>
            <person name="Li L.T."/>
            <person name="Librado P."/>
            <person name="Lopez L."/>
            <person name="Munoz A."/>
            <person name="Noel B."/>
            <person name="Pallavicini A."/>
            <person name="Perrotta G."/>
            <person name="Poncet V."/>
            <person name="Pot D."/>
            <person name="Priyono X."/>
            <person name="Rigoreau M."/>
            <person name="Rouard M."/>
            <person name="Rozas J."/>
            <person name="Tranchant-Dubreuil C."/>
            <person name="VanBuren R."/>
            <person name="Zhang Q."/>
            <person name="Andrade A.C."/>
            <person name="Argout X."/>
            <person name="Bertrand B."/>
            <person name="de Kochko A."/>
            <person name="Graziosi G."/>
            <person name="Henry R.J."/>
            <person name="Jayarama X."/>
            <person name="Ming R."/>
            <person name="Nagai C."/>
            <person name="Rounsley S."/>
            <person name="Sankoff D."/>
            <person name="Giuliano G."/>
            <person name="Albert V.A."/>
            <person name="Wincker P."/>
            <person name="Lashermes P."/>
        </authorList>
    </citation>
    <scope>NUCLEOTIDE SEQUENCE [LARGE SCALE GENOMIC DNA]</scope>
    <source>
        <strain evidence="7">cv. DH200-94</strain>
    </source>
</reference>
<keyword evidence="7" id="KW-1185">Reference proteome</keyword>
<evidence type="ECO:0000256" key="5">
    <source>
        <dbReference type="ARBA" id="ARBA00023306"/>
    </source>
</evidence>
<organism evidence="6 7">
    <name type="scientific">Coffea canephora</name>
    <name type="common">Robusta coffee</name>
    <dbReference type="NCBI Taxonomy" id="49390"/>
    <lineage>
        <taxon>Eukaryota</taxon>
        <taxon>Viridiplantae</taxon>
        <taxon>Streptophyta</taxon>
        <taxon>Embryophyta</taxon>
        <taxon>Tracheophyta</taxon>
        <taxon>Spermatophyta</taxon>
        <taxon>Magnoliopsida</taxon>
        <taxon>eudicotyledons</taxon>
        <taxon>Gunneridae</taxon>
        <taxon>Pentapetalae</taxon>
        <taxon>asterids</taxon>
        <taxon>lamiids</taxon>
        <taxon>Gentianales</taxon>
        <taxon>Rubiaceae</taxon>
        <taxon>Ixoroideae</taxon>
        <taxon>Gardenieae complex</taxon>
        <taxon>Bertiereae - Coffeeae clade</taxon>
        <taxon>Coffeeae</taxon>
        <taxon>Coffea</taxon>
    </lineage>
</organism>
<evidence type="ECO:0000256" key="2">
    <source>
        <dbReference type="ARBA" id="ARBA00022618"/>
    </source>
</evidence>
<dbReference type="GO" id="GO:1905786">
    <property type="term" value="P:positive regulation of anaphase-promoting complex-dependent catabolic process"/>
    <property type="evidence" value="ECO:0007669"/>
    <property type="project" value="TreeGrafter"/>
</dbReference>
<dbReference type="InterPro" id="IPR033010">
    <property type="entry name" value="Cdc20/Fizzy"/>
</dbReference>
<accession>A0A068V9W8</accession>
<dbReference type="PANTHER" id="PTHR19918">
    <property type="entry name" value="CELL DIVISION CYCLE 20 CDC20 FIZZY -RELATED"/>
    <property type="match status" value="1"/>
</dbReference>
<dbReference type="InParanoid" id="A0A068V9W8"/>
<dbReference type="Proteomes" id="UP000295252">
    <property type="component" value="Chromosome XI"/>
</dbReference>
<dbReference type="SUPFAM" id="SSF50978">
    <property type="entry name" value="WD40 repeat-like"/>
    <property type="match status" value="1"/>
</dbReference>
<proteinExistence type="predicted"/>
<evidence type="ECO:0000256" key="3">
    <source>
        <dbReference type="ARBA" id="ARBA00022737"/>
    </source>
</evidence>
<dbReference type="GO" id="GO:0010997">
    <property type="term" value="F:anaphase-promoting complex binding"/>
    <property type="evidence" value="ECO:0007669"/>
    <property type="project" value="InterPro"/>
</dbReference>
<dbReference type="PANTHER" id="PTHR19918:SF8">
    <property type="entry name" value="FI02843P"/>
    <property type="match status" value="1"/>
</dbReference>
<gene>
    <name evidence="6" type="ORF">GSCOC_T00004082001</name>
</gene>
<name>A0A068V9W8_COFCA</name>
<evidence type="ECO:0000313" key="7">
    <source>
        <dbReference type="Proteomes" id="UP000295252"/>
    </source>
</evidence>
<dbReference type="Gramene" id="CDP17327">
    <property type="protein sequence ID" value="CDP17327"/>
    <property type="gene ID" value="GSCOC_T00004082001"/>
</dbReference>
<evidence type="ECO:0000256" key="1">
    <source>
        <dbReference type="ARBA" id="ARBA00022574"/>
    </source>
</evidence>
<dbReference type="EMBL" id="HG739238">
    <property type="protein sequence ID" value="CDP17327.1"/>
    <property type="molecule type" value="Genomic_DNA"/>
</dbReference>
<keyword evidence="3" id="KW-0677">Repeat</keyword>
<keyword evidence="5" id="KW-0131">Cell cycle</keyword>
<evidence type="ECO:0000313" key="6">
    <source>
        <dbReference type="EMBL" id="CDP17327.1"/>
    </source>
</evidence>